<accession>G3JF03</accession>
<dbReference type="AlphaFoldDB" id="G3JF03"/>
<organism evidence="1 2">
    <name type="scientific">Cordyceps militaris (strain CM01)</name>
    <name type="common">Caterpillar fungus</name>
    <dbReference type="NCBI Taxonomy" id="983644"/>
    <lineage>
        <taxon>Eukaryota</taxon>
        <taxon>Fungi</taxon>
        <taxon>Dikarya</taxon>
        <taxon>Ascomycota</taxon>
        <taxon>Pezizomycotina</taxon>
        <taxon>Sordariomycetes</taxon>
        <taxon>Hypocreomycetidae</taxon>
        <taxon>Hypocreales</taxon>
        <taxon>Cordycipitaceae</taxon>
        <taxon>Cordyceps</taxon>
    </lineage>
</organism>
<proteinExistence type="predicted"/>
<dbReference type="Proteomes" id="UP000001610">
    <property type="component" value="Unassembled WGS sequence"/>
</dbReference>
<dbReference type="EMBL" id="JH126401">
    <property type="protein sequence ID" value="EGX93496.1"/>
    <property type="molecule type" value="Genomic_DNA"/>
</dbReference>
<evidence type="ECO:0000313" key="2">
    <source>
        <dbReference type="Proteomes" id="UP000001610"/>
    </source>
</evidence>
<sequence length="122" mass="13533">MATSTKYYYLRRAVHALPPYSSTALRYPAKYTTKITLAPLNVAMPGLCCHVYLKLPRFSIPANVLNAPELRIRPPVPPYPTTAKCPSSMSHLAFHTFLQSVSKQPSAHHFPQPAGPRIMTTA</sequence>
<keyword evidence="2" id="KW-1185">Reference proteome</keyword>
<dbReference type="VEuPathDB" id="FungiDB:CCM_04870"/>
<protein>
    <submittedName>
        <fullName evidence="1">Uncharacterized protein</fullName>
    </submittedName>
</protein>
<name>G3JF03_CORMM</name>
<dbReference type="HOGENOM" id="CLU_2026617_0_0_1"/>
<dbReference type="InParanoid" id="G3JF03"/>
<evidence type="ECO:0000313" key="1">
    <source>
        <dbReference type="EMBL" id="EGX93496.1"/>
    </source>
</evidence>
<reference evidence="1 2" key="1">
    <citation type="journal article" date="2011" name="Genome Biol.">
        <title>Genome sequence of the insect pathogenic fungus Cordyceps militaris, a valued traditional Chinese medicine.</title>
        <authorList>
            <person name="Zheng P."/>
            <person name="Xia Y."/>
            <person name="Xiao G."/>
            <person name="Xiong C."/>
            <person name="Hu X."/>
            <person name="Zhang S."/>
            <person name="Zheng H."/>
            <person name="Huang Y."/>
            <person name="Zhou Y."/>
            <person name="Wang S."/>
            <person name="Zhao G.P."/>
            <person name="Liu X."/>
            <person name="St Leger R.J."/>
            <person name="Wang C."/>
        </authorList>
    </citation>
    <scope>NUCLEOTIDE SEQUENCE [LARGE SCALE GENOMIC DNA]</scope>
    <source>
        <strain evidence="1 2">CM01</strain>
    </source>
</reference>
<dbReference type="RefSeq" id="XP_006670079.1">
    <property type="nucleotide sequence ID" value="XM_006670016.1"/>
</dbReference>
<dbReference type="KEGG" id="cmt:CCM_04870"/>
<dbReference type="GeneID" id="18166891"/>
<gene>
    <name evidence="1" type="ORF">CCM_04870</name>
</gene>